<dbReference type="RefSeq" id="WP_158017116.1">
    <property type="nucleotide sequence ID" value="NZ_CBCSKE010000033.1"/>
</dbReference>
<proteinExistence type="predicted"/>
<dbReference type="GO" id="GO:0006487">
    <property type="term" value="P:protein N-linked glycosylation"/>
    <property type="evidence" value="ECO:0007669"/>
    <property type="project" value="TreeGrafter"/>
</dbReference>
<feature type="region of interest" description="Disordered" evidence="1">
    <location>
        <begin position="1"/>
        <end position="28"/>
    </location>
</feature>
<sequence length="295" mass="32654">MGVFSAPEKRNNEPRRTPDRAGSALVPFSWGSSGGTDDQLIQRLSETTLQLSRVVGHVVVVDDGSGLTFTAADIPGCDQLVRLERNVGKTEAIRVGLRELVDKEGIHYIVQCDCDLDQRPSDAWLLVDAYRRIDPNRATGPVLLVGDRYPSYAKTFRSDPYRAELLLASTLACRLGGLKLRDLVSGFRLFSVDFARRHLAMSKTDGFGLEIEQAVCAYLCDAVTGNIRLSWSRPRAKTTKGWKIIEVLEGISIHADAIKAKGWQGRLVEAWASRILAKVKKTNRSDFGLGLTVRR</sequence>
<dbReference type="PANTHER" id="PTHR10859">
    <property type="entry name" value="GLYCOSYL TRANSFERASE"/>
    <property type="match status" value="1"/>
</dbReference>
<keyword evidence="2" id="KW-0808">Transferase</keyword>
<dbReference type="InterPro" id="IPR029044">
    <property type="entry name" value="Nucleotide-diphossugar_trans"/>
</dbReference>
<name>A0A3S4DU25_9MYCO</name>
<dbReference type="EMBL" id="LR130759">
    <property type="protein sequence ID" value="VDM89185.1"/>
    <property type="molecule type" value="Genomic_DNA"/>
</dbReference>
<dbReference type="OrthoDB" id="2369748at2"/>
<dbReference type="KEGG" id="mbai:MB901379_02754"/>
<dbReference type="Gene3D" id="3.90.550.10">
    <property type="entry name" value="Spore Coat Polysaccharide Biosynthesis Protein SpsA, Chain A"/>
    <property type="match status" value="1"/>
</dbReference>
<gene>
    <name evidence="2" type="ORF">MB901379_02754</name>
</gene>
<evidence type="ECO:0000313" key="3">
    <source>
        <dbReference type="Proteomes" id="UP000269998"/>
    </source>
</evidence>
<dbReference type="AlphaFoldDB" id="A0A3S4DU25"/>
<protein>
    <submittedName>
        <fullName evidence="2">Glycosyl transferase family 2</fullName>
    </submittedName>
</protein>
<accession>A0A3S4DU25</accession>
<dbReference type="GO" id="GO:0016740">
    <property type="term" value="F:transferase activity"/>
    <property type="evidence" value="ECO:0007669"/>
    <property type="project" value="UniProtKB-KW"/>
</dbReference>
<evidence type="ECO:0000313" key="2">
    <source>
        <dbReference type="EMBL" id="VDM89185.1"/>
    </source>
</evidence>
<feature type="compositionally biased region" description="Basic and acidic residues" evidence="1">
    <location>
        <begin position="7"/>
        <end position="19"/>
    </location>
</feature>
<organism evidence="2 3">
    <name type="scientific">Mycobacterium basiliense</name>
    <dbReference type="NCBI Taxonomy" id="2094119"/>
    <lineage>
        <taxon>Bacteria</taxon>
        <taxon>Bacillati</taxon>
        <taxon>Actinomycetota</taxon>
        <taxon>Actinomycetes</taxon>
        <taxon>Mycobacteriales</taxon>
        <taxon>Mycobacteriaceae</taxon>
        <taxon>Mycobacterium</taxon>
    </lineage>
</organism>
<dbReference type="Proteomes" id="UP000269998">
    <property type="component" value="Chromosome"/>
</dbReference>
<keyword evidence="3" id="KW-1185">Reference proteome</keyword>
<evidence type="ECO:0000256" key="1">
    <source>
        <dbReference type="SAM" id="MobiDB-lite"/>
    </source>
</evidence>
<dbReference type="PANTHER" id="PTHR10859:SF91">
    <property type="entry name" value="DOLICHYL-PHOSPHATE BETA-GLUCOSYLTRANSFERASE"/>
    <property type="match status" value="1"/>
</dbReference>
<reference evidence="3" key="1">
    <citation type="submission" date="2018-02" db="EMBL/GenBank/DDBJ databases">
        <authorList>
            <person name="Seth-Smith MB H."/>
            <person name="Seth-Smith H."/>
        </authorList>
    </citation>
    <scope>NUCLEOTIDE SEQUENCE [LARGE SCALE GENOMIC DNA]</scope>
</reference>
<dbReference type="SUPFAM" id="SSF53448">
    <property type="entry name" value="Nucleotide-diphospho-sugar transferases"/>
    <property type="match status" value="1"/>
</dbReference>